<dbReference type="InterPro" id="IPR001190">
    <property type="entry name" value="SRCR"/>
</dbReference>
<dbReference type="PANTHER" id="PTHR24252">
    <property type="entry name" value="ACROSIN-RELATED"/>
    <property type="match status" value="1"/>
</dbReference>
<dbReference type="InterPro" id="IPR001314">
    <property type="entry name" value="Peptidase_S1A"/>
</dbReference>
<dbReference type="GeneTree" id="ENSGT01020000230389"/>
<keyword evidence="2" id="KW-0378">Hydrolase</keyword>
<dbReference type="InterPro" id="IPR009003">
    <property type="entry name" value="Peptidase_S1_PA"/>
</dbReference>
<dbReference type="Gene3D" id="3.10.250.10">
    <property type="entry name" value="SRCR-like domain"/>
    <property type="match status" value="1"/>
</dbReference>
<dbReference type="PANTHER" id="PTHR24252:SF17">
    <property type="entry name" value="SUPPRESSOR OF TUMORIGENICITY 14 PROTEIN HOMOLOG-RELATED"/>
    <property type="match status" value="1"/>
</dbReference>
<dbReference type="CDD" id="cd00190">
    <property type="entry name" value="Tryp_SPc"/>
    <property type="match status" value="1"/>
</dbReference>
<evidence type="ECO:0000259" key="7">
    <source>
        <dbReference type="PROSITE" id="PS50287"/>
    </source>
</evidence>
<dbReference type="FunFam" id="2.40.10.10:FF:000060">
    <property type="entry name" value="Acrosin"/>
    <property type="match status" value="1"/>
</dbReference>
<dbReference type="GO" id="GO:0004252">
    <property type="term" value="F:serine-type endopeptidase activity"/>
    <property type="evidence" value="ECO:0007669"/>
    <property type="project" value="InterPro"/>
</dbReference>
<dbReference type="Gene3D" id="2.40.10.10">
    <property type="entry name" value="Trypsin-like serine proteases"/>
    <property type="match status" value="1"/>
</dbReference>
<dbReference type="SMART" id="SM00020">
    <property type="entry name" value="Tryp_SPc"/>
    <property type="match status" value="1"/>
</dbReference>
<dbReference type="PROSITE" id="PS00134">
    <property type="entry name" value="TRYPSIN_HIS"/>
    <property type="match status" value="1"/>
</dbReference>
<sequence>MQKLGVKLQGTFALLWGGVLRTVGILPSWTLSLSPLVKATLEHYYFLCGKTIKFIPLQQQCNGQEDCSWGEDEENCVQLVPEGPPVGVRISTDRATLQVLNKETGAWFWACHDNFHMALAKAACKQMGYSSVPTFSAVDLADTQGLPLREVTLNNGVLQGQDSAKMLIYLLSLDAACGESVKSPRVVGGGQARIYAWPWQVSLQHKTQHLCGGSIIDPRWILTAAHCFRNNQALQNWRVKAGSEIFSTFNTIPVEKIFIIDSNYMFPKDNDIALVKLTSPLSISDTIKPICLPFFDEELPSNAPLWVTGWGYTQQDGEFSRLVLYRTELKTAL</sequence>
<dbReference type="Ensembl" id="ENSTMTT00000009999.1">
    <property type="protein sequence ID" value="ENSTMTP00000009670.1"/>
    <property type="gene ID" value="ENSTMTG00000007025.1"/>
</dbReference>
<dbReference type="AlphaFoldDB" id="A0A674ILA3"/>
<gene>
    <name evidence="8" type="primary">TMPRSS4</name>
</gene>
<dbReference type="PROSITE" id="PS50287">
    <property type="entry name" value="SRCR_2"/>
    <property type="match status" value="1"/>
</dbReference>
<evidence type="ECO:0000259" key="6">
    <source>
        <dbReference type="PROSITE" id="PS50240"/>
    </source>
</evidence>
<reference evidence="8" key="2">
    <citation type="submission" date="2025-09" db="UniProtKB">
        <authorList>
            <consortium name="Ensembl"/>
        </authorList>
    </citation>
    <scope>IDENTIFICATION</scope>
</reference>
<dbReference type="Pfam" id="PF00057">
    <property type="entry name" value="Ldl_recept_a"/>
    <property type="match status" value="1"/>
</dbReference>
<dbReference type="SUPFAM" id="SSF56487">
    <property type="entry name" value="SRCR-like"/>
    <property type="match status" value="1"/>
</dbReference>
<dbReference type="Gene3D" id="4.10.400.10">
    <property type="entry name" value="Low-density Lipoprotein Receptor"/>
    <property type="match status" value="1"/>
</dbReference>
<dbReference type="InterPro" id="IPR036772">
    <property type="entry name" value="SRCR-like_dom_sf"/>
</dbReference>
<evidence type="ECO:0000256" key="3">
    <source>
        <dbReference type="ARBA" id="ARBA00022825"/>
    </source>
</evidence>
<evidence type="ECO:0000256" key="2">
    <source>
        <dbReference type="ARBA" id="ARBA00022801"/>
    </source>
</evidence>
<dbReference type="Pfam" id="PF00089">
    <property type="entry name" value="Trypsin"/>
    <property type="match status" value="1"/>
</dbReference>
<accession>A0A674ILA3</accession>
<keyword evidence="4" id="KW-1015">Disulfide bond</keyword>
<dbReference type="SUPFAM" id="SSF57424">
    <property type="entry name" value="LDL receptor-like module"/>
    <property type="match status" value="1"/>
</dbReference>
<keyword evidence="3" id="KW-0720">Serine protease</keyword>
<keyword evidence="9" id="KW-1185">Reference proteome</keyword>
<dbReference type="GO" id="GO:0006508">
    <property type="term" value="P:proteolysis"/>
    <property type="evidence" value="ECO:0007669"/>
    <property type="project" value="UniProtKB-KW"/>
</dbReference>
<dbReference type="SMART" id="SM00192">
    <property type="entry name" value="LDLa"/>
    <property type="match status" value="1"/>
</dbReference>
<dbReference type="InterPro" id="IPR043504">
    <property type="entry name" value="Peptidase_S1_PA_chymotrypsin"/>
</dbReference>
<dbReference type="PROSITE" id="PS50240">
    <property type="entry name" value="TRYPSIN_DOM"/>
    <property type="match status" value="1"/>
</dbReference>
<dbReference type="PRINTS" id="PR00722">
    <property type="entry name" value="CHYMOTRYPSIN"/>
</dbReference>
<dbReference type="Pfam" id="PF15494">
    <property type="entry name" value="SRCR_2"/>
    <property type="match status" value="1"/>
</dbReference>
<dbReference type="InterPro" id="IPR036055">
    <property type="entry name" value="LDL_receptor-like_sf"/>
</dbReference>
<dbReference type="InterPro" id="IPR018114">
    <property type="entry name" value="TRYPSIN_HIS"/>
</dbReference>
<dbReference type="Proteomes" id="UP000472274">
    <property type="component" value="Unplaced"/>
</dbReference>
<reference evidence="8" key="1">
    <citation type="submission" date="2025-08" db="UniProtKB">
        <authorList>
            <consortium name="Ensembl"/>
        </authorList>
    </citation>
    <scope>IDENTIFICATION</scope>
</reference>
<dbReference type="InterPro" id="IPR002172">
    <property type="entry name" value="LDrepeatLR_classA_rpt"/>
</dbReference>
<dbReference type="CDD" id="cd00112">
    <property type="entry name" value="LDLa"/>
    <property type="match status" value="1"/>
</dbReference>
<feature type="domain" description="Peptidase S1" evidence="6">
    <location>
        <begin position="186"/>
        <end position="333"/>
    </location>
</feature>
<evidence type="ECO:0000256" key="4">
    <source>
        <dbReference type="ARBA" id="ARBA00023157"/>
    </source>
</evidence>
<organism evidence="8 9">
    <name type="scientific">Terrapene triunguis</name>
    <name type="common">Three-toed box turtle</name>
    <dbReference type="NCBI Taxonomy" id="2587831"/>
    <lineage>
        <taxon>Eukaryota</taxon>
        <taxon>Metazoa</taxon>
        <taxon>Chordata</taxon>
        <taxon>Craniata</taxon>
        <taxon>Vertebrata</taxon>
        <taxon>Euteleostomi</taxon>
        <taxon>Archelosauria</taxon>
        <taxon>Testudinata</taxon>
        <taxon>Testudines</taxon>
        <taxon>Cryptodira</taxon>
        <taxon>Durocryptodira</taxon>
        <taxon>Testudinoidea</taxon>
        <taxon>Emydidae</taxon>
        <taxon>Terrapene</taxon>
    </lineage>
</organism>
<dbReference type="InterPro" id="IPR001254">
    <property type="entry name" value="Trypsin_dom"/>
</dbReference>
<protein>
    <submittedName>
        <fullName evidence="8">Transmembrane serine protease 4</fullName>
    </submittedName>
</protein>
<proteinExistence type="predicted"/>
<evidence type="ECO:0000256" key="1">
    <source>
        <dbReference type="ARBA" id="ARBA00022670"/>
    </source>
</evidence>
<evidence type="ECO:0000313" key="8">
    <source>
        <dbReference type="Ensembl" id="ENSTMTP00000009670.1"/>
    </source>
</evidence>
<comment type="caution">
    <text evidence="5">Lacks conserved residue(s) required for the propagation of feature annotation.</text>
</comment>
<evidence type="ECO:0000256" key="5">
    <source>
        <dbReference type="PROSITE-ProRule" id="PRU00196"/>
    </source>
</evidence>
<dbReference type="GO" id="GO:0016020">
    <property type="term" value="C:membrane"/>
    <property type="evidence" value="ECO:0007669"/>
    <property type="project" value="InterPro"/>
</dbReference>
<dbReference type="SUPFAM" id="SSF50494">
    <property type="entry name" value="Trypsin-like serine proteases"/>
    <property type="match status" value="1"/>
</dbReference>
<feature type="domain" description="SRCR" evidence="7">
    <location>
        <begin position="77"/>
        <end position="131"/>
    </location>
</feature>
<name>A0A674ILA3_9SAUR</name>
<keyword evidence="1" id="KW-0645">Protease</keyword>
<evidence type="ECO:0000313" key="9">
    <source>
        <dbReference type="Proteomes" id="UP000472274"/>
    </source>
</evidence>